<comment type="subcellular location">
    <subcellularLocation>
        <location evidence="5">Cytoplasm</location>
    </subcellularLocation>
</comment>
<organism evidence="7">
    <name type="scientific">Oxalobacter aliiformigenes</name>
    <dbReference type="NCBI Taxonomy" id="2946593"/>
    <lineage>
        <taxon>Bacteria</taxon>
        <taxon>Pseudomonadati</taxon>
        <taxon>Pseudomonadota</taxon>
        <taxon>Betaproteobacteria</taxon>
        <taxon>Burkholderiales</taxon>
        <taxon>Oxalobacteraceae</taxon>
        <taxon>Oxalobacter</taxon>
    </lineage>
</organism>
<keyword evidence="3 5" id="KW-0521">NADP</keyword>
<dbReference type="PANTHER" id="PTHR34354:SF1">
    <property type="entry name" value="NADPH-DEPENDENT 7-CYANO-7-DEAZAGUANINE REDUCTASE"/>
    <property type="match status" value="1"/>
</dbReference>
<proteinExistence type="inferred from homology"/>
<comment type="function">
    <text evidence="5">Catalyzes the NADPH-dependent reduction of 7-cyano-7-deazaguanine (preQ0) to 7-aminomethyl-7-deazaguanine (preQ1).</text>
</comment>
<dbReference type="PANTHER" id="PTHR34354">
    <property type="entry name" value="NADPH-DEPENDENT 7-CYANO-7-DEAZAGUANINE REDUCTASE"/>
    <property type="match status" value="1"/>
</dbReference>
<dbReference type="HAMAP" id="MF_00817">
    <property type="entry name" value="QueF_type2"/>
    <property type="match status" value="1"/>
</dbReference>
<evidence type="ECO:0000313" key="7">
    <source>
        <dbReference type="EMBL" id="WAV91319.1"/>
    </source>
</evidence>
<comment type="catalytic activity">
    <reaction evidence="5">
        <text>7-aminomethyl-7-carbaguanine + 2 NADP(+) = 7-cyano-7-carbaguanine + 2 NADPH + 3 H(+)</text>
        <dbReference type="Rhea" id="RHEA:13409"/>
        <dbReference type="ChEBI" id="CHEBI:15378"/>
        <dbReference type="ChEBI" id="CHEBI:45075"/>
        <dbReference type="ChEBI" id="CHEBI:57783"/>
        <dbReference type="ChEBI" id="CHEBI:58349"/>
        <dbReference type="ChEBI" id="CHEBI:58703"/>
        <dbReference type="EC" id="1.7.1.13"/>
    </reaction>
</comment>
<evidence type="ECO:0000259" key="6">
    <source>
        <dbReference type="Pfam" id="PF14819"/>
    </source>
</evidence>
<keyword evidence="1 5" id="KW-0963">Cytoplasm</keyword>
<dbReference type="EMBL" id="CP098248">
    <property type="protein sequence ID" value="WAV97103.1"/>
    <property type="molecule type" value="Genomic_DNA"/>
</dbReference>
<keyword evidence="4 5" id="KW-0560">Oxidoreductase</keyword>
<dbReference type="Pfam" id="PF14819">
    <property type="entry name" value="QueF_N"/>
    <property type="match status" value="1"/>
</dbReference>
<keyword evidence="2 5" id="KW-0671">Queuosine biosynthesis</keyword>
<evidence type="ECO:0000256" key="3">
    <source>
        <dbReference type="ARBA" id="ARBA00022857"/>
    </source>
</evidence>
<dbReference type="EMBL" id="CP098251">
    <property type="protein sequence ID" value="WAV91319.1"/>
    <property type="molecule type" value="Genomic_DNA"/>
</dbReference>
<gene>
    <name evidence="5 7" type="primary">queF</name>
    <name evidence="8" type="ORF">NB645_10020</name>
    <name evidence="7" type="ORF">NB646_00690</name>
</gene>
<evidence type="ECO:0000313" key="9">
    <source>
        <dbReference type="Proteomes" id="UP001164794"/>
    </source>
</evidence>
<dbReference type="Gene3D" id="3.30.1130.10">
    <property type="match status" value="2"/>
</dbReference>
<feature type="binding site" evidence="5">
    <location>
        <begin position="86"/>
        <end position="87"/>
    </location>
    <ligand>
        <name>NADPH</name>
        <dbReference type="ChEBI" id="CHEBI:57783"/>
    </ligand>
</feature>
<dbReference type="PIRSF" id="PIRSF004750">
    <property type="entry name" value="Nitrile_oxidored_YqcD_prd"/>
    <property type="match status" value="1"/>
</dbReference>
<evidence type="ECO:0000256" key="1">
    <source>
        <dbReference type="ARBA" id="ARBA00022490"/>
    </source>
</evidence>
<evidence type="ECO:0000256" key="4">
    <source>
        <dbReference type="ARBA" id="ARBA00023002"/>
    </source>
</evidence>
<accession>A0A9E9NTK0</accession>
<comment type="subunit">
    <text evidence="5">Homodimer.</text>
</comment>
<feature type="binding site" evidence="5">
    <location>
        <begin position="84"/>
        <end position="86"/>
    </location>
    <ligand>
        <name>substrate</name>
    </ligand>
</feature>
<comment type="similarity">
    <text evidence="5">Belongs to the GTP cyclohydrolase I family. QueF type 2 subfamily.</text>
</comment>
<feature type="binding site" evidence="5">
    <location>
        <begin position="224"/>
        <end position="225"/>
    </location>
    <ligand>
        <name>substrate</name>
    </ligand>
</feature>
<dbReference type="InterPro" id="IPR043133">
    <property type="entry name" value="GTP-CH-I_C/QueF"/>
</dbReference>
<comment type="pathway">
    <text evidence="5">tRNA modification; tRNA-queuosine biosynthesis.</text>
</comment>
<feature type="active site" description="Thioimide intermediate" evidence="5">
    <location>
        <position position="185"/>
    </location>
</feature>
<dbReference type="GO" id="GO:0005737">
    <property type="term" value="C:cytoplasm"/>
    <property type="evidence" value="ECO:0007669"/>
    <property type="project" value="UniProtKB-SubCell"/>
</dbReference>
<dbReference type="EC" id="1.7.1.13" evidence="5"/>
<sequence length="279" mass="31734">MTPADSMKNSPLGKTTEYPTQYDPSLLYAIERIPMREKLGISGSLPFFGLDFWNTYELSWLNLRGKPQVAIMSFNVSADSPRIVESKSLKLYLNSFSQTRMDETADLIDIVRNDLGNAFGSPVQVSLKLPSDFMETEIRELDGLLLDRLDIGTDIYSPDPSLLRSNRKEAPVEETLVSHLLKTNCPVTGQPDWASLQIHYVGPQIDQEGLLKYIISLRSSNEFHEQCVERIFLDILKSCKPQNLTVYARYTRRGGIDINPWRSNFTSGKRPQLIRTARQ</sequence>
<dbReference type="GO" id="GO:0033739">
    <property type="term" value="F:preQ1 synthase activity"/>
    <property type="evidence" value="ECO:0007669"/>
    <property type="project" value="UniProtKB-UniRule"/>
</dbReference>
<dbReference type="Proteomes" id="UP001164794">
    <property type="component" value="Chromosome"/>
</dbReference>
<dbReference type="InterPro" id="IPR016428">
    <property type="entry name" value="QueF_type2"/>
</dbReference>
<name>A0A9E9NTK0_9BURK</name>
<reference evidence="7" key="2">
    <citation type="journal article" date="2022" name="Front. Microbiol.">
        <title>New perspectives on an old grouping: The genomic and phenotypic variability of Oxalobacter formigenes and the implications for calcium oxalate stone prevention.</title>
        <authorList>
            <person name="Chmiel J.A."/>
            <person name="Carr C."/>
            <person name="Stuivenberg G.A."/>
            <person name="Venema R."/>
            <person name="Chanyi R.M."/>
            <person name="Al K.F."/>
            <person name="Giguere D."/>
            <person name="Say H."/>
            <person name="Akouris P.P."/>
            <person name="Dominguez Romero S.A."/>
            <person name="Kwong A."/>
            <person name="Tai V."/>
            <person name="Koval S.F."/>
            <person name="Razvi H."/>
            <person name="Bjazevic J."/>
            <person name="Burton J.P."/>
        </authorList>
    </citation>
    <scope>NUCLEOTIDE SEQUENCE</scope>
    <source>
        <strain evidence="7">OxK</strain>
    </source>
</reference>
<protein>
    <recommendedName>
        <fullName evidence="5">NADPH-dependent 7-cyano-7-deazaguanine reductase</fullName>
        <ecNumber evidence="5">1.7.1.13</ecNumber>
    </recommendedName>
    <alternativeName>
        <fullName evidence="5">7-cyano-7-carbaguanine reductase</fullName>
    </alternativeName>
    <alternativeName>
        <fullName evidence="5">NADPH-dependent nitrile oxidoreductase</fullName>
    </alternativeName>
    <alternativeName>
        <fullName evidence="5">PreQ(0) reductase</fullName>
    </alternativeName>
</protein>
<dbReference type="NCBIfam" id="TIGR03138">
    <property type="entry name" value="QueF"/>
    <property type="match status" value="1"/>
</dbReference>
<keyword evidence="9" id="KW-1185">Reference proteome</keyword>
<dbReference type="AlphaFoldDB" id="A0A9E9NTK0"/>
<evidence type="ECO:0000256" key="5">
    <source>
        <dbReference type="HAMAP-Rule" id="MF_00817"/>
    </source>
</evidence>
<reference evidence="8" key="1">
    <citation type="journal article" date="2022" name="Front. Microbiol.">
        <title>New perspectives on an old grouping: The genomic and phenotypic variability of Oxalobacter formigenes and the implications for calcium oxalate stone prevention.</title>
        <authorList>
            <person name="Chmiel J.A."/>
            <person name="Carr C."/>
            <person name="Stuivenberg G.A."/>
            <person name="Venema R."/>
            <person name="Chanyi R.M."/>
            <person name="Al K.F."/>
            <person name="Giguere D."/>
            <person name="Say H."/>
            <person name="Akouris P.P."/>
            <person name="Dominguez Romero S.A."/>
            <person name="Kwong A."/>
            <person name="Tai V."/>
            <person name="Koval S.F."/>
            <person name="Razvi H."/>
            <person name="Bjazevic J."/>
            <person name="Burton J.P."/>
        </authorList>
    </citation>
    <scope>NUCLEOTIDE SEQUENCE</scope>
    <source>
        <strain evidence="8">HOxNP-1</strain>
    </source>
</reference>
<evidence type="ECO:0000256" key="2">
    <source>
        <dbReference type="ARBA" id="ARBA00022785"/>
    </source>
</evidence>
<dbReference type="RefSeq" id="WP_269264574.1">
    <property type="nucleotide sequence ID" value="NZ_CP098248.1"/>
</dbReference>
<dbReference type="GO" id="GO:0008616">
    <property type="term" value="P:tRNA queuosine(34) biosynthetic process"/>
    <property type="evidence" value="ECO:0007669"/>
    <property type="project" value="UniProtKB-UniRule"/>
</dbReference>
<dbReference type="SUPFAM" id="SSF55620">
    <property type="entry name" value="Tetrahydrobiopterin biosynthesis enzymes-like"/>
    <property type="match status" value="1"/>
</dbReference>
<evidence type="ECO:0000313" key="8">
    <source>
        <dbReference type="EMBL" id="WAV97103.1"/>
    </source>
</evidence>
<feature type="active site" description="Proton donor" evidence="5">
    <location>
        <position position="192"/>
    </location>
</feature>
<dbReference type="InterPro" id="IPR050084">
    <property type="entry name" value="NADPH_dep_7-cyano-7-deazaG_red"/>
</dbReference>
<dbReference type="Proteomes" id="UP001164819">
    <property type="component" value="Chromosome"/>
</dbReference>
<feature type="binding site" evidence="5">
    <location>
        <begin position="253"/>
        <end position="254"/>
    </location>
    <ligand>
        <name>NADPH</name>
        <dbReference type="ChEBI" id="CHEBI:57783"/>
    </ligand>
</feature>
<dbReference type="Pfam" id="PF14489">
    <property type="entry name" value="QueF"/>
    <property type="match status" value="1"/>
</dbReference>
<dbReference type="InterPro" id="IPR029500">
    <property type="entry name" value="QueF"/>
</dbReference>
<feature type="domain" description="NADPH-dependent 7-cyano-7-deazaguanine reductase N-terminal" evidence="6">
    <location>
        <begin position="18"/>
        <end position="127"/>
    </location>
</feature>
<dbReference type="InterPro" id="IPR029139">
    <property type="entry name" value="QueF_N"/>
</dbReference>